<evidence type="ECO:0000313" key="2">
    <source>
        <dbReference type="Proteomes" id="UP001300261"/>
    </source>
</evidence>
<evidence type="ECO:0008006" key="3">
    <source>
        <dbReference type="Google" id="ProtNLM"/>
    </source>
</evidence>
<dbReference type="Proteomes" id="UP001300261">
    <property type="component" value="Unassembled WGS sequence"/>
</dbReference>
<name>A0ABT3R5E7_9HYPH</name>
<proteinExistence type="predicted"/>
<dbReference type="RefSeq" id="WP_265964143.1">
    <property type="nucleotide sequence ID" value="NZ_JAPEVI010000003.1"/>
</dbReference>
<comment type="caution">
    <text evidence="1">The sequence shown here is derived from an EMBL/GenBank/DDBJ whole genome shotgun (WGS) entry which is preliminary data.</text>
</comment>
<keyword evidence="2" id="KW-1185">Reference proteome</keyword>
<evidence type="ECO:0000313" key="1">
    <source>
        <dbReference type="EMBL" id="MCX2724268.1"/>
    </source>
</evidence>
<reference evidence="1 2" key="1">
    <citation type="journal article" date="2016" name="Int. J. Syst. Evol. Microbiol.">
        <title>Labrenzia salina sp. nov., isolated from the rhizosphere of the halophyte Arthrocnemum macrostachyum.</title>
        <authorList>
            <person name="Camacho M."/>
            <person name="Redondo-Gomez S."/>
            <person name="Rodriguez-Llorente I."/>
            <person name="Rohde M."/>
            <person name="Sproer C."/>
            <person name="Schumann P."/>
            <person name="Klenk H.P."/>
            <person name="Montero-Calasanz M.D.C."/>
        </authorList>
    </citation>
    <scope>NUCLEOTIDE SEQUENCE [LARGE SCALE GENOMIC DNA]</scope>
    <source>
        <strain evidence="1 2">DSM 29163</strain>
    </source>
</reference>
<gene>
    <name evidence="1" type="ORF">ON753_18130</name>
</gene>
<accession>A0ABT3R5E7</accession>
<dbReference type="EMBL" id="JAPEVI010000003">
    <property type="protein sequence ID" value="MCX2724268.1"/>
    <property type="molecule type" value="Genomic_DNA"/>
</dbReference>
<protein>
    <recommendedName>
        <fullName evidence="3">DUF2125 domain-containing protein</fullName>
    </recommendedName>
</protein>
<sequence length="702" mass="75085">MSLSTALVLISGSAYAQDTGEAAFEAYVAGLKNLGLEVENGAVEYDAGSDTLTISDSTLSFGGKIEDLPAKETDVTGNDGETKVEPSKLRDLTYSMSLSAGAITITGLKHDNGKFTAASWSYSDDTEFDVAGAVEGDGRLKMEGRLTGTLATNYSFTMPEIPPEDPEHPVSRWLPFATTSLLMSFAEIKVDSTGATMEAYAEADGQETLVLSGTLQMDGYRMANAVDGLIGEYTIDSVSQTLRTLDVKSGQMLGQTTRQGKTVYTDVNAAAILNLFDPDVAETGEEVTLVGSGSTIDYETTQDIAEGLSVAMAVEKASIADITVIKRDNNFLEMFDKLLNQTVPAPEELITNVFQFYRSFGVGDARISGISVDIPTPTPDGNIGLTIKEMALTGLSSNGIGEMLIVGLDAPELPQGGSVKLDWAAIGDIEFAEYSPMREMISTVTADPTYAENHSLEIARAFMPRSFAYEIEGLDVNVPEVGRTRIGKTELAVSTTVPPIPTSLYTRSDGIEVPVSSVEDAEIKALLDALGLETVVWSDETRLYWDEATLELRLDRLMVKIEGLGMAEASARFANIPKALFEDPEGQAQMAAIAAQFVEASLTYKDSGLTSKGLAHVAEQQGIQENLFREALVAQAAEATAPIRNPAFTQMVSEAASKFLADPKEFRVTLKPANPVPVAQILGSMAAPQTLPDLLNVRIEAN</sequence>
<organism evidence="1 2">
    <name type="scientific">Roseibium salinum</name>
    <dbReference type="NCBI Taxonomy" id="1604349"/>
    <lineage>
        <taxon>Bacteria</taxon>
        <taxon>Pseudomonadati</taxon>
        <taxon>Pseudomonadota</taxon>
        <taxon>Alphaproteobacteria</taxon>
        <taxon>Hyphomicrobiales</taxon>
        <taxon>Stappiaceae</taxon>
        <taxon>Roseibium</taxon>
    </lineage>
</organism>